<reference evidence="9" key="1">
    <citation type="submission" date="2021-03" db="EMBL/GenBank/DDBJ databases">
        <authorList>
            <person name="Bekaert M."/>
        </authorList>
    </citation>
    <scope>NUCLEOTIDE SEQUENCE</scope>
</reference>
<keyword evidence="6" id="KW-0675">Receptor</keyword>
<name>A0A8S3RIU3_MYTED</name>
<keyword evidence="10" id="KW-1185">Reference proteome</keyword>
<comment type="subcellular location">
    <subcellularLocation>
        <location evidence="1">Cell membrane</location>
        <topology evidence="1">Multi-pass membrane protein</topology>
    </subcellularLocation>
</comment>
<dbReference type="EMBL" id="CAJPWZ010001100">
    <property type="protein sequence ID" value="CAG2208043.1"/>
    <property type="molecule type" value="Genomic_DNA"/>
</dbReference>
<feature type="domain" description="G-protein coupled receptors family 1 profile" evidence="8">
    <location>
        <begin position="108"/>
        <end position="348"/>
    </location>
</feature>
<dbReference type="SUPFAM" id="SSF81321">
    <property type="entry name" value="Family A G protein-coupled receptor-like"/>
    <property type="match status" value="1"/>
</dbReference>
<dbReference type="PROSITE" id="PS50262">
    <property type="entry name" value="G_PROTEIN_RECEP_F1_2"/>
    <property type="match status" value="1"/>
</dbReference>
<gene>
    <name evidence="9" type="ORF">MEDL_22265</name>
</gene>
<proteinExistence type="predicted"/>
<dbReference type="PRINTS" id="PR00237">
    <property type="entry name" value="GPCRRHODOPSN"/>
</dbReference>
<feature type="transmembrane region" description="Helical" evidence="7">
    <location>
        <begin position="297"/>
        <end position="317"/>
    </location>
</feature>
<protein>
    <submittedName>
        <fullName evidence="9">AVPR2</fullName>
    </submittedName>
</protein>
<evidence type="ECO:0000256" key="2">
    <source>
        <dbReference type="ARBA" id="ARBA00022475"/>
    </source>
</evidence>
<evidence type="ECO:0000256" key="5">
    <source>
        <dbReference type="ARBA" id="ARBA00023136"/>
    </source>
</evidence>
<evidence type="ECO:0000313" key="10">
    <source>
        <dbReference type="Proteomes" id="UP000683360"/>
    </source>
</evidence>
<dbReference type="GO" id="GO:0004930">
    <property type="term" value="F:G protein-coupled receptor activity"/>
    <property type="evidence" value="ECO:0007669"/>
    <property type="project" value="InterPro"/>
</dbReference>
<dbReference type="PANTHER" id="PTHR24241">
    <property type="entry name" value="NEUROPEPTIDE RECEPTOR-RELATED G-PROTEIN COUPLED RECEPTOR"/>
    <property type="match status" value="1"/>
</dbReference>
<evidence type="ECO:0000256" key="3">
    <source>
        <dbReference type="ARBA" id="ARBA00022692"/>
    </source>
</evidence>
<comment type="caution">
    <text evidence="9">The sequence shown here is derived from an EMBL/GenBank/DDBJ whole genome shotgun (WGS) entry which is preliminary data.</text>
</comment>
<dbReference type="Pfam" id="PF00001">
    <property type="entry name" value="7tm_1"/>
    <property type="match status" value="1"/>
</dbReference>
<dbReference type="GO" id="GO:0032870">
    <property type="term" value="P:cellular response to hormone stimulus"/>
    <property type="evidence" value="ECO:0007669"/>
    <property type="project" value="TreeGrafter"/>
</dbReference>
<dbReference type="PANTHER" id="PTHR24241:SF76">
    <property type="entry name" value="NEUROPEPTIDE SIFAMIDE RECEPTOR"/>
    <property type="match status" value="1"/>
</dbReference>
<dbReference type="CDD" id="cd00637">
    <property type="entry name" value="7tm_classA_rhodopsin-like"/>
    <property type="match status" value="1"/>
</dbReference>
<keyword evidence="4 7" id="KW-1133">Transmembrane helix</keyword>
<keyword evidence="2" id="KW-1003">Cell membrane</keyword>
<evidence type="ECO:0000256" key="7">
    <source>
        <dbReference type="SAM" id="Phobius"/>
    </source>
</evidence>
<sequence length="379" mass="42896">MDSYLGATNCESHEDTMDNLVQKVADDPNRYRVGATSHDSPKKRICNYPSSYNNSDVTYAKTNNLREAENRLLRLLPPNHPYNVQKESNIPPRKHGCVYAIDMKVKRDLSVGVLYVLPDTIFSRFLNSWQKHFCLFFYGFCANITIFASTFLIVVLTIDRLFVIIRPISASMIGKKYRYGLVSCAWLLAIIIGIPYAAHAYFSCTVQGINICGHDFDNTKAVVVAEVFINVVIPVIIISLCYTWIVYVIKRREKAGFNAPQKVRFSDGSTTLIGNFKKTESSSSSVITKAKKKTIKILLVVVIVYIVSWTPINVAQVLSAFEFIPPNEIFLFLHVLAPVNSIMNPLVFLIFNRQMFVQDRSRSTSTAYNTATHIESVHH</sequence>
<keyword evidence="3 7" id="KW-0812">Transmembrane</keyword>
<dbReference type="GO" id="GO:0042277">
    <property type="term" value="F:peptide binding"/>
    <property type="evidence" value="ECO:0007669"/>
    <property type="project" value="TreeGrafter"/>
</dbReference>
<accession>A0A8S3RIU3</accession>
<dbReference type="AlphaFoldDB" id="A0A8S3RIU3"/>
<dbReference type="GO" id="GO:0005886">
    <property type="term" value="C:plasma membrane"/>
    <property type="evidence" value="ECO:0007669"/>
    <property type="project" value="UniProtKB-SubCell"/>
</dbReference>
<evidence type="ECO:0000256" key="6">
    <source>
        <dbReference type="ARBA" id="ARBA00023170"/>
    </source>
</evidence>
<feature type="transmembrane region" description="Helical" evidence="7">
    <location>
        <begin position="135"/>
        <end position="158"/>
    </location>
</feature>
<evidence type="ECO:0000256" key="1">
    <source>
        <dbReference type="ARBA" id="ARBA00004651"/>
    </source>
</evidence>
<evidence type="ECO:0000313" key="9">
    <source>
        <dbReference type="EMBL" id="CAG2208043.1"/>
    </source>
</evidence>
<dbReference type="Proteomes" id="UP000683360">
    <property type="component" value="Unassembled WGS sequence"/>
</dbReference>
<evidence type="ECO:0000259" key="8">
    <source>
        <dbReference type="PROSITE" id="PS50262"/>
    </source>
</evidence>
<dbReference type="Gene3D" id="1.20.1070.10">
    <property type="entry name" value="Rhodopsin 7-helix transmembrane proteins"/>
    <property type="match status" value="1"/>
</dbReference>
<feature type="transmembrane region" description="Helical" evidence="7">
    <location>
        <begin position="227"/>
        <end position="249"/>
    </location>
</feature>
<feature type="transmembrane region" description="Helical" evidence="7">
    <location>
        <begin position="179"/>
        <end position="198"/>
    </location>
</feature>
<dbReference type="InterPro" id="IPR017452">
    <property type="entry name" value="GPCR_Rhodpsn_7TM"/>
</dbReference>
<keyword evidence="5 7" id="KW-0472">Membrane</keyword>
<feature type="transmembrane region" description="Helical" evidence="7">
    <location>
        <begin position="329"/>
        <end position="351"/>
    </location>
</feature>
<evidence type="ECO:0000256" key="4">
    <source>
        <dbReference type="ARBA" id="ARBA00022989"/>
    </source>
</evidence>
<dbReference type="InterPro" id="IPR000276">
    <property type="entry name" value="GPCR_Rhodpsn"/>
</dbReference>
<organism evidence="9 10">
    <name type="scientific">Mytilus edulis</name>
    <name type="common">Blue mussel</name>
    <dbReference type="NCBI Taxonomy" id="6550"/>
    <lineage>
        <taxon>Eukaryota</taxon>
        <taxon>Metazoa</taxon>
        <taxon>Spiralia</taxon>
        <taxon>Lophotrochozoa</taxon>
        <taxon>Mollusca</taxon>
        <taxon>Bivalvia</taxon>
        <taxon>Autobranchia</taxon>
        <taxon>Pteriomorphia</taxon>
        <taxon>Mytilida</taxon>
        <taxon>Mytiloidea</taxon>
        <taxon>Mytilidae</taxon>
        <taxon>Mytilinae</taxon>
        <taxon>Mytilus</taxon>
    </lineage>
</organism>